<dbReference type="EMBL" id="JAAILW010000043">
    <property type="protein sequence ID" value="NSC28470.1"/>
    <property type="molecule type" value="Genomic_DNA"/>
</dbReference>
<dbReference type="Proteomes" id="UP000266698">
    <property type="component" value="Unassembled WGS sequence"/>
</dbReference>
<reference evidence="9 10" key="2">
    <citation type="submission" date="2018-08" db="EMBL/GenBank/DDBJ databases">
        <title>A genome reference for cultivated species of the human gut microbiota.</title>
        <authorList>
            <person name="Zou Y."/>
            <person name="Xue W."/>
            <person name="Luo G."/>
        </authorList>
    </citation>
    <scope>NUCLEOTIDE SEQUENCE [LARGE SCALE GENOMIC DNA]</scope>
    <source>
        <strain evidence="5 10">AF06-19</strain>
        <strain evidence="6 9">AF36-2BH</strain>
    </source>
</reference>
<evidence type="ECO:0000313" key="7">
    <source>
        <dbReference type="EMBL" id="TYL56381.1"/>
    </source>
</evidence>
<reference evidence="1 8" key="1">
    <citation type="submission" date="2015-09" db="EMBL/GenBank/DDBJ databases">
        <authorList>
            <consortium name="Pathogen Informatics"/>
        </authorList>
    </citation>
    <scope>NUCLEOTIDE SEQUENCE [LARGE SCALE GENOMIC DNA]</scope>
    <source>
        <strain evidence="1 8">2789STDY5834968</strain>
    </source>
</reference>
<organism evidence="1 8">
    <name type="scientific">Agathobacter rectalis</name>
    <dbReference type="NCBI Taxonomy" id="39491"/>
    <lineage>
        <taxon>Bacteria</taxon>
        <taxon>Bacillati</taxon>
        <taxon>Bacillota</taxon>
        <taxon>Clostridia</taxon>
        <taxon>Lachnospirales</taxon>
        <taxon>Lachnospiraceae</taxon>
        <taxon>Agathobacter</taxon>
    </lineage>
</organism>
<dbReference type="Proteomes" id="UP000095673">
    <property type="component" value="Unassembled WGS sequence"/>
</dbReference>
<proteinExistence type="predicted"/>
<dbReference type="Proteomes" id="UP001193670">
    <property type="component" value="Unassembled WGS sequence"/>
</dbReference>
<dbReference type="Proteomes" id="UP001212823">
    <property type="component" value="Unassembled WGS sequence"/>
</dbReference>
<reference evidence="4" key="5">
    <citation type="journal article" date="2020" name="Cell Host Microbe">
        <title>Functional and Genomic Variation between Human-Derived Isolates of Lachnospiraceae Reveals Inter- and Intra-Species Diversity.</title>
        <authorList>
            <person name="Sorbara M.T."/>
            <person name="Littmann E.R."/>
            <person name="Fontana E."/>
            <person name="Moody T.U."/>
            <person name="Kohout C.E."/>
            <person name="Gjonbalaj M."/>
            <person name="Eaton V."/>
            <person name="Seok R."/>
            <person name="Leiner I.M."/>
            <person name="Pamer E.G."/>
        </authorList>
    </citation>
    <scope>NUCLEOTIDE SEQUENCE</scope>
    <source>
        <strain evidence="4">MSK.17.79</strain>
    </source>
</reference>
<evidence type="ECO:0000313" key="6">
    <source>
        <dbReference type="EMBL" id="RHL76476.1"/>
    </source>
</evidence>
<evidence type="ECO:0000313" key="11">
    <source>
        <dbReference type="Proteomes" id="UP000324325"/>
    </source>
</evidence>
<dbReference type="Proteomes" id="UP001197847">
    <property type="component" value="Unassembled WGS sequence"/>
</dbReference>
<sequence length="125" mass="14552">MKYRIEEYKLKNGIEDISIIFDEKYQLLTTFMSCDVLPFEKWIKSGFDRVLSGKSEYEEVNGNVCCAEISPKTTKVYDNLAEDAMGNWCEVDTKELRQLIDEWCDKVQKFKMSITTKPPTGRLNS</sequence>
<dbReference type="EMBL" id="CYXM01000051">
    <property type="protein sequence ID" value="CUN31198.1"/>
    <property type="molecule type" value="Genomic_DNA"/>
</dbReference>
<dbReference type="GeneID" id="86987731"/>
<evidence type="ECO:0000313" key="8">
    <source>
        <dbReference type="Proteomes" id="UP000095673"/>
    </source>
</evidence>
<evidence type="ECO:0000313" key="9">
    <source>
        <dbReference type="Proteomes" id="UP000266698"/>
    </source>
</evidence>
<evidence type="ECO:0000313" key="5">
    <source>
        <dbReference type="EMBL" id="RGW88418.1"/>
    </source>
</evidence>
<dbReference type="Proteomes" id="UP000324325">
    <property type="component" value="Unassembled WGS sequence"/>
</dbReference>
<reference evidence="3" key="8">
    <citation type="submission" date="2023-01" db="EMBL/GenBank/DDBJ databases">
        <title>Human gut microbiome strain richness.</title>
        <authorList>
            <person name="Chen-Liaw A."/>
        </authorList>
    </citation>
    <scope>NUCLEOTIDE SEQUENCE</scope>
    <source>
        <strain evidence="3">1001283st1_D2_1001283B150209_150212</strain>
    </source>
</reference>
<dbReference type="EMBL" id="QSAZ01000003">
    <property type="protein sequence ID" value="RGW88418.1"/>
    <property type="molecule type" value="Genomic_DNA"/>
</dbReference>
<gene>
    <name evidence="6" type="ORF">DW001_13680</name>
    <name evidence="5" type="ORF">DWV45_03300</name>
    <name evidence="1" type="ORF">ERS852580_03635</name>
    <name evidence="7" type="ORF">FYL37_12655</name>
    <name evidence="4" type="ORF">G4319_14275</name>
    <name evidence="2" type="ORF">LK487_03035</name>
    <name evidence="3" type="ORF">PNE45_15965</name>
</gene>
<dbReference type="EMBL" id="JAJFBX010000002">
    <property type="protein sequence ID" value="MCC2746019.1"/>
    <property type="molecule type" value="Genomic_DNA"/>
</dbReference>
<name>A0A173VZ13_9FIRM</name>
<reference evidence="7 11" key="4">
    <citation type="submission" date="2019-09" db="EMBL/GenBank/DDBJ databases">
        <title>Strain-level analysis of Eubacterium rectale using genomes from metagenomes.</title>
        <authorList>
            <person name="Karcher N."/>
            <person name="Segata N."/>
        </authorList>
    </citation>
    <scope>NUCLEOTIDE SEQUENCE [LARGE SCALE GENOMIC DNA]</scope>
    <source>
        <strain evidence="7 11">L2-21</strain>
    </source>
</reference>
<reference evidence="4" key="6">
    <citation type="submission" date="2020-02" db="EMBL/GenBank/DDBJ databases">
        <authorList>
            <person name="Littmann E."/>
            <person name="Sorbara M."/>
        </authorList>
    </citation>
    <scope>NUCLEOTIDE SEQUENCE</scope>
    <source>
        <strain evidence="4">MSK.17.79</strain>
    </source>
</reference>
<reference evidence="7 11" key="3">
    <citation type="submission" date="2019-08" db="EMBL/GenBank/DDBJ databases">
        <authorList>
            <person name="Duncan S."/>
            <person name="Walker A."/>
        </authorList>
    </citation>
    <scope>NUCLEOTIDE SEQUENCE [LARGE SCALE GENOMIC DNA]</scope>
    <source>
        <strain evidence="7 11">L2-21</strain>
    </source>
</reference>
<evidence type="ECO:0000313" key="3">
    <source>
        <dbReference type="EMBL" id="MDB8019487.1"/>
    </source>
</evidence>
<protein>
    <submittedName>
        <fullName evidence="1">Uncharacterized protein</fullName>
    </submittedName>
</protein>
<accession>A0A173VZ13</accession>
<evidence type="ECO:0000313" key="2">
    <source>
        <dbReference type="EMBL" id="MCC2746019.1"/>
    </source>
</evidence>
<dbReference type="EMBL" id="VSTG01000020">
    <property type="protein sequence ID" value="TYL56381.1"/>
    <property type="molecule type" value="Genomic_DNA"/>
</dbReference>
<dbReference type="AlphaFoldDB" id="A0A173VZ13"/>
<dbReference type="OrthoDB" id="2882689at2"/>
<reference evidence="2" key="7">
    <citation type="submission" date="2021-10" db="EMBL/GenBank/DDBJ databases">
        <title>Collection of gut derived symbiotic bacterial strains cultured from healthy donors.</title>
        <authorList>
            <person name="Lin H."/>
            <person name="Littmann E."/>
            <person name="Claire K."/>
            <person name="Pamer E."/>
        </authorList>
    </citation>
    <scope>NUCLEOTIDE SEQUENCE</scope>
    <source>
        <strain evidence="2">MSK.22.92</strain>
    </source>
</reference>
<dbReference type="EMBL" id="JAQLYE010000082">
    <property type="protein sequence ID" value="MDB8019487.1"/>
    <property type="molecule type" value="Genomic_DNA"/>
</dbReference>
<dbReference type="Proteomes" id="UP000283683">
    <property type="component" value="Unassembled WGS sequence"/>
</dbReference>
<dbReference type="RefSeq" id="WP_012741738.1">
    <property type="nucleotide sequence ID" value="NZ_CP092643.1"/>
</dbReference>
<evidence type="ECO:0000313" key="1">
    <source>
        <dbReference type="EMBL" id="CUN31198.1"/>
    </source>
</evidence>
<evidence type="ECO:0000313" key="10">
    <source>
        <dbReference type="Proteomes" id="UP000283683"/>
    </source>
</evidence>
<evidence type="ECO:0000313" key="4">
    <source>
        <dbReference type="EMBL" id="NSC28470.1"/>
    </source>
</evidence>
<dbReference type="EMBL" id="QRPB01000020">
    <property type="protein sequence ID" value="RHL76476.1"/>
    <property type="molecule type" value="Genomic_DNA"/>
</dbReference>